<feature type="compositionally biased region" description="Basic residues" evidence="1">
    <location>
        <begin position="12"/>
        <end position="25"/>
    </location>
</feature>
<dbReference type="InterPro" id="IPR046112">
    <property type="entry name" value="DUF6049"/>
</dbReference>
<dbReference type="Pfam" id="PF19516">
    <property type="entry name" value="DUF6049"/>
    <property type="match status" value="1"/>
</dbReference>
<protein>
    <recommendedName>
        <fullName evidence="5">2-oxoglutarate dehydrogenase</fullName>
    </recommendedName>
</protein>
<gene>
    <name evidence="3" type="ORF">J2Y69_002580</name>
</gene>
<feature type="compositionally biased region" description="Basic and acidic residues" evidence="1">
    <location>
        <begin position="1"/>
        <end position="11"/>
    </location>
</feature>
<reference evidence="3 4" key="1">
    <citation type="submission" date="2023-07" db="EMBL/GenBank/DDBJ databases">
        <title>Sorghum-associated microbial communities from plants grown in Nebraska, USA.</title>
        <authorList>
            <person name="Schachtman D."/>
        </authorList>
    </citation>
    <scope>NUCLEOTIDE SEQUENCE [LARGE SCALE GENOMIC DNA]</scope>
    <source>
        <strain evidence="3 4">2980</strain>
    </source>
</reference>
<dbReference type="Proteomes" id="UP001259347">
    <property type="component" value="Unassembled WGS sequence"/>
</dbReference>
<evidence type="ECO:0000256" key="1">
    <source>
        <dbReference type="SAM" id="MobiDB-lite"/>
    </source>
</evidence>
<evidence type="ECO:0000313" key="4">
    <source>
        <dbReference type="Proteomes" id="UP001259347"/>
    </source>
</evidence>
<name>A0ABU1SEC5_9MICO</name>
<feature type="compositionally biased region" description="Low complexity" evidence="1">
    <location>
        <begin position="318"/>
        <end position="339"/>
    </location>
</feature>
<keyword evidence="2" id="KW-1133">Transmembrane helix</keyword>
<keyword evidence="4" id="KW-1185">Reference proteome</keyword>
<feature type="region of interest" description="Disordered" evidence="1">
    <location>
        <begin position="317"/>
        <end position="339"/>
    </location>
</feature>
<proteinExistence type="predicted"/>
<organism evidence="3 4">
    <name type="scientific">Microbacterium resistens</name>
    <dbReference type="NCBI Taxonomy" id="156977"/>
    <lineage>
        <taxon>Bacteria</taxon>
        <taxon>Bacillati</taxon>
        <taxon>Actinomycetota</taxon>
        <taxon>Actinomycetes</taxon>
        <taxon>Micrococcales</taxon>
        <taxon>Microbacteriaceae</taxon>
        <taxon>Microbacterium</taxon>
    </lineage>
</organism>
<feature type="region of interest" description="Disordered" evidence="1">
    <location>
        <begin position="1"/>
        <end position="25"/>
    </location>
</feature>
<dbReference type="PROSITE" id="PS51318">
    <property type="entry name" value="TAT"/>
    <property type="match status" value="1"/>
</dbReference>
<dbReference type="InterPro" id="IPR006311">
    <property type="entry name" value="TAT_signal"/>
</dbReference>
<sequence>MTASHSPEDRARRAHAGPRPARRSRLRATAVVALTALAVLTGSLAPGLSASPAIAATSPTPTPTPEESGVALSLAPDAHGTYVPGTPLTASVSVQNGTEEEFTTGYVRLDIGRSALADRVAVTAWLDGSSSPALTAVGGAETPAIGDGSSGTASISVPALDVGALAPGVYPIRATFTPTVSGRSPDPVTAESVIVVSRGQRAAVSVIVPITATPAADILSPEELIALTAPDGALTAQLDAASGTSAILAVDPAIPAAIRALGTSAPPTATTWLNRLEALSNERFALQFADADTAAQAAAGLTAPLGVDTLAPFLRGQATATPTPTSSATPSPSSTTAPAVPSVEDLTAMGSAQHSLLWPRGEVSAQDVAALAGFRSPGDAAETATTTILPSTSFTTGADHAPVPARGDVDGSAVLAVDAAVSDALSRAAAERDPLRRGAPLAEAEAMLWFADPAGPVLAGLARDETRQGDALSSTLAAASGGIAASSLAGLLSSTPAPLSISSAFASDRASAVTDALEDERQVAAFSSILDEPAQLTVRQRISILRLFAVGLHRDASSFSIAFADQRAVTRATLGSVGIQPSNPILISAAVDVPIWLRNDLPYPVNVRLGIQPSDARLDVPVSVEAKGQAGSTTRLKVPVEARVATAEVNLSLSLTSPTGVPIGSPQVARLTVHAEWESIGLIVLGAIAALLIGGGIVRTILRRRSIAATHAADGMNEEKSTDD</sequence>
<evidence type="ECO:0000256" key="2">
    <source>
        <dbReference type="SAM" id="Phobius"/>
    </source>
</evidence>
<feature type="transmembrane region" description="Helical" evidence="2">
    <location>
        <begin position="680"/>
        <end position="702"/>
    </location>
</feature>
<keyword evidence="2" id="KW-0812">Transmembrane</keyword>
<evidence type="ECO:0008006" key="5">
    <source>
        <dbReference type="Google" id="ProtNLM"/>
    </source>
</evidence>
<evidence type="ECO:0000313" key="3">
    <source>
        <dbReference type="EMBL" id="MDR6867972.1"/>
    </source>
</evidence>
<accession>A0ABU1SEC5</accession>
<dbReference type="RefSeq" id="WP_310021325.1">
    <property type="nucleotide sequence ID" value="NZ_JAVDUM010000011.1"/>
</dbReference>
<keyword evidence="2" id="KW-0472">Membrane</keyword>
<dbReference type="EMBL" id="JAVDUM010000011">
    <property type="protein sequence ID" value="MDR6867972.1"/>
    <property type="molecule type" value="Genomic_DNA"/>
</dbReference>
<comment type="caution">
    <text evidence="3">The sequence shown here is derived from an EMBL/GenBank/DDBJ whole genome shotgun (WGS) entry which is preliminary data.</text>
</comment>